<dbReference type="RefSeq" id="XP_034241844.1">
    <property type="nucleotide sequence ID" value="XM_034385953.1"/>
</dbReference>
<evidence type="ECO:0000313" key="9">
    <source>
        <dbReference type="RefSeq" id="XP_034241846.1"/>
    </source>
</evidence>
<name>A0A6P8ZN71_THRPL</name>
<evidence type="ECO:0000256" key="3">
    <source>
        <dbReference type="SAM" id="MobiDB-lite"/>
    </source>
</evidence>
<dbReference type="OrthoDB" id="6594281at2759"/>
<evidence type="ECO:0000259" key="4">
    <source>
        <dbReference type="Pfam" id="PF08236"/>
    </source>
</evidence>
<protein>
    <submittedName>
        <fullName evidence="6 7">Uncharacterized protein LOC117645662</fullName>
    </submittedName>
</protein>
<accession>A0A6P8ZN71</accession>
<feature type="compositionally biased region" description="Basic and acidic residues" evidence="3">
    <location>
        <begin position="26"/>
        <end position="44"/>
    </location>
</feature>
<keyword evidence="5" id="KW-1185">Reference proteome</keyword>
<evidence type="ECO:0000256" key="2">
    <source>
        <dbReference type="ARBA" id="ARBA00023242"/>
    </source>
</evidence>
<dbReference type="KEGG" id="tpal:117645662"/>
<comment type="subcellular location">
    <subcellularLocation>
        <location evidence="1">Nucleus</location>
    </subcellularLocation>
</comment>
<evidence type="ECO:0000313" key="6">
    <source>
        <dbReference type="RefSeq" id="XP_034241843.1"/>
    </source>
</evidence>
<dbReference type="RefSeq" id="XP_034241843.1">
    <property type="nucleotide sequence ID" value="XM_034385952.1"/>
</dbReference>
<evidence type="ECO:0000313" key="7">
    <source>
        <dbReference type="RefSeq" id="XP_034241844.1"/>
    </source>
</evidence>
<dbReference type="Proteomes" id="UP000515158">
    <property type="component" value="Unplaced"/>
</dbReference>
<evidence type="ECO:0000313" key="5">
    <source>
        <dbReference type="Proteomes" id="UP000515158"/>
    </source>
</evidence>
<evidence type="ECO:0000313" key="8">
    <source>
        <dbReference type="RefSeq" id="XP_034241845.1"/>
    </source>
</evidence>
<feature type="compositionally biased region" description="Basic and acidic residues" evidence="3">
    <location>
        <begin position="56"/>
        <end position="66"/>
    </location>
</feature>
<dbReference type="GeneID" id="117645662"/>
<gene>
    <name evidence="6 7 8 9 10" type="primary">LOC117645662</name>
</gene>
<dbReference type="AlphaFoldDB" id="A0A6P8ZN71"/>
<dbReference type="GO" id="GO:0006355">
    <property type="term" value="P:regulation of DNA-templated transcription"/>
    <property type="evidence" value="ECO:0007669"/>
    <property type="project" value="InterPro"/>
</dbReference>
<sequence length="254" mass="28671">MTSKCSVKASYGYSNSDQQTRHTKKLLNEDRFFSPPSSERRPDDSSEPSMESIEEEMARVCGERVDSPIPSPVPLKDSPPPKPCPINLPMPTPQPDSLETKKAVSGRIKPVPPDVPNGQTVPNWHLLRLKHESDLQRKMKRLEEEEGPEKRARLEKRFLELFGPDELVVVGSPNGIIPEKKDKDAIAALTVKHLMPLYKKQKIASKDLFKKLAKHISAKLMENQNNPDEKDVQLIVQEYFQNGKCVSTEADITI</sequence>
<feature type="compositionally biased region" description="Pro residues" evidence="3">
    <location>
        <begin position="69"/>
        <end position="94"/>
    </location>
</feature>
<dbReference type="GO" id="GO:0005694">
    <property type="term" value="C:chromosome"/>
    <property type="evidence" value="ECO:0007669"/>
    <property type="project" value="InterPro"/>
</dbReference>
<organism evidence="7">
    <name type="scientific">Thrips palmi</name>
    <name type="common">Melon thrips</name>
    <dbReference type="NCBI Taxonomy" id="161013"/>
    <lineage>
        <taxon>Eukaryota</taxon>
        <taxon>Metazoa</taxon>
        <taxon>Ecdysozoa</taxon>
        <taxon>Arthropoda</taxon>
        <taxon>Hexapoda</taxon>
        <taxon>Insecta</taxon>
        <taxon>Pterygota</taxon>
        <taxon>Neoptera</taxon>
        <taxon>Paraneoptera</taxon>
        <taxon>Thysanoptera</taxon>
        <taxon>Terebrantia</taxon>
        <taxon>Thripoidea</taxon>
        <taxon>Thripidae</taxon>
        <taxon>Thrips</taxon>
    </lineage>
</organism>
<feature type="region of interest" description="Disordered" evidence="3">
    <location>
        <begin position="1"/>
        <end position="121"/>
    </location>
</feature>
<keyword evidence="2" id="KW-0539">Nucleus</keyword>
<dbReference type="RefSeq" id="XP_034241847.1">
    <property type="nucleotide sequence ID" value="XM_034385956.1"/>
</dbReference>
<dbReference type="RefSeq" id="XP_034241846.1">
    <property type="nucleotide sequence ID" value="XM_034385955.1"/>
</dbReference>
<proteinExistence type="predicted"/>
<feature type="domain" description="Set2 Rpb1 interacting" evidence="4">
    <location>
        <begin position="186"/>
        <end position="242"/>
    </location>
</feature>
<dbReference type="Pfam" id="PF08236">
    <property type="entry name" value="SRI"/>
    <property type="match status" value="1"/>
</dbReference>
<evidence type="ECO:0000256" key="1">
    <source>
        <dbReference type="ARBA" id="ARBA00004123"/>
    </source>
</evidence>
<evidence type="ECO:0000313" key="10">
    <source>
        <dbReference type="RefSeq" id="XP_034241847.1"/>
    </source>
</evidence>
<reference evidence="6 7" key="1">
    <citation type="submission" date="2025-04" db="UniProtKB">
        <authorList>
            <consortium name="RefSeq"/>
        </authorList>
    </citation>
    <scope>IDENTIFICATION</scope>
    <source>
        <tissue evidence="6 7">Total insect</tissue>
    </source>
</reference>
<dbReference type="InterPro" id="IPR013257">
    <property type="entry name" value="SRI"/>
</dbReference>
<dbReference type="RefSeq" id="XP_034241845.1">
    <property type="nucleotide sequence ID" value="XM_034385954.1"/>
</dbReference>